<evidence type="ECO:0000256" key="3">
    <source>
        <dbReference type="ARBA" id="ARBA00004752"/>
    </source>
</evidence>
<dbReference type="InterPro" id="IPR009006">
    <property type="entry name" value="Ala_racemase/Decarboxylase_C"/>
</dbReference>
<protein>
    <recommendedName>
        <fullName evidence="5 9">Alanine racemase</fullName>
        <ecNumber evidence="5 9">5.1.1.1</ecNumber>
    </recommendedName>
</protein>
<dbReference type="PANTHER" id="PTHR30511">
    <property type="entry name" value="ALANINE RACEMASE"/>
    <property type="match status" value="1"/>
</dbReference>
<evidence type="ECO:0000256" key="11">
    <source>
        <dbReference type="PIRSR" id="PIRSR600821-52"/>
    </source>
</evidence>
<dbReference type="GO" id="GO:0030170">
    <property type="term" value="F:pyridoxal phosphate binding"/>
    <property type="evidence" value="ECO:0007669"/>
    <property type="project" value="UniProtKB-UniRule"/>
</dbReference>
<comment type="function">
    <text evidence="9">Catalyzes the interconversion of L-alanine and D-alanine. May also act on other amino acids.</text>
</comment>
<dbReference type="Pfam" id="PF00842">
    <property type="entry name" value="Ala_racemase_C"/>
    <property type="match status" value="1"/>
</dbReference>
<dbReference type="PRINTS" id="PR00992">
    <property type="entry name" value="ALARACEMASE"/>
</dbReference>
<evidence type="ECO:0000256" key="5">
    <source>
        <dbReference type="ARBA" id="ARBA00013089"/>
    </source>
</evidence>
<dbReference type="FunFam" id="2.40.37.10:FF:000002">
    <property type="entry name" value="Alanine racemase"/>
    <property type="match status" value="1"/>
</dbReference>
<comment type="similarity">
    <text evidence="4 9">Belongs to the alanine racemase family.</text>
</comment>
<comment type="pathway">
    <text evidence="3">Cell wall biogenesis; peptidoglycan biosynthesis.</text>
</comment>
<gene>
    <name evidence="13" type="ORF">BOW51_04555</name>
</gene>
<dbReference type="Pfam" id="PF01168">
    <property type="entry name" value="Ala_racemase_N"/>
    <property type="match status" value="1"/>
</dbReference>
<dbReference type="EC" id="5.1.1.1" evidence="5 9"/>
<dbReference type="GO" id="GO:0008784">
    <property type="term" value="F:alanine racemase activity"/>
    <property type="evidence" value="ECO:0007669"/>
    <property type="project" value="UniProtKB-UniRule"/>
</dbReference>
<dbReference type="SMART" id="SM01005">
    <property type="entry name" value="Ala_racemase_C"/>
    <property type="match status" value="1"/>
</dbReference>
<comment type="caution">
    <text evidence="13">The sequence shown here is derived from an EMBL/GenBank/DDBJ whole genome shotgun (WGS) entry which is preliminary data.</text>
</comment>
<dbReference type="PANTHER" id="PTHR30511:SF4">
    <property type="entry name" value="ALANINE RACEMASE, BIOSYNTHETIC"/>
    <property type="match status" value="1"/>
</dbReference>
<feature type="modified residue" description="N6-(pyridoxal phosphate)lysine" evidence="9 10">
    <location>
        <position position="33"/>
    </location>
</feature>
<reference evidence="13 14" key="1">
    <citation type="submission" date="2016-11" db="EMBL/GenBank/DDBJ databases">
        <title>Mixed transmission modes and dynamic genome evolution in an obligate animal-bacterial symbiosis.</title>
        <authorList>
            <person name="Russell S.L."/>
            <person name="Corbett-Detig R.B."/>
            <person name="Cavanaugh C.M."/>
        </authorList>
    </citation>
    <scope>NUCLEOTIDE SEQUENCE [LARGE SCALE GENOMIC DNA]</scope>
    <source>
        <strain evidence="13">Se-Cadez</strain>
    </source>
</reference>
<name>A0A1T2KW90_9GAMM</name>
<evidence type="ECO:0000256" key="7">
    <source>
        <dbReference type="ARBA" id="ARBA00023235"/>
    </source>
</evidence>
<keyword evidence="14" id="KW-1185">Reference proteome</keyword>
<evidence type="ECO:0000256" key="1">
    <source>
        <dbReference type="ARBA" id="ARBA00000316"/>
    </source>
</evidence>
<sequence>MGPRALIDLSALAHNLRRARSAAPASRVIAVVKSNGYGHGVLRAAKGLAEADAFAVARVSEGIELRSAGIDKPIMVLGGARTAQELSDGSDSNLELMVHHHSQVTLLENHDSARPVTCWLKVDSGMHRLGFLPGEAETVWQRLSELPSVQGEVRLVTHMANADDISDNATIAQLERFNPVAERLGVQTSIANSASTLGWPNAHGDWVRPGIMLYGASPFLNGSAEQDGLRPVMTLETRLMAVNHLPEGSSIGYGGTWCCPEAMPVGVAAIGYGDGYPRHAPSGTPVLVNGKRVPLVGRVSMDMITLDLRSQPDTEVGDTVTLWGEGLPADEIARAAGTIAYELFCGVTRRVRFEEVDGQEH</sequence>
<dbReference type="SUPFAM" id="SSF50621">
    <property type="entry name" value="Alanine racemase C-terminal domain-like"/>
    <property type="match status" value="1"/>
</dbReference>
<evidence type="ECO:0000256" key="8">
    <source>
        <dbReference type="ARBA" id="ARBA00037912"/>
    </source>
</evidence>
<comment type="pathway">
    <text evidence="8 9">Amino-acid biosynthesis; D-alanine biosynthesis; D-alanine from L-alanine: step 1/1.</text>
</comment>
<dbReference type="EMBL" id="MPRJ01000020">
    <property type="protein sequence ID" value="OOZ37010.1"/>
    <property type="molecule type" value="Genomic_DNA"/>
</dbReference>
<evidence type="ECO:0000256" key="2">
    <source>
        <dbReference type="ARBA" id="ARBA00001933"/>
    </source>
</evidence>
<dbReference type="PROSITE" id="PS00395">
    <property type="entry name" value="ALANINE_RACEMASE"/>
    <property type="match status" value="1"/>
</dbReference>
<dbReference type="NCBIfam" id="TIGR00492">
    <property type="entry name" value="alr"/>
    <property type="match status" value="1"/>
</dbReference>
<dbReference type="Proteomes" id="UP000190896">
    <property type="component" value="Unassembled WGS sequence"/>
</dbReference>
<feature type="binding site" evidence="9 11">
    <location>
        <position position="128"/>
    </location>
    <ligand>
        <name>substrate</name>
    </ligand>
</feature>
<dbReference type="Gene3D" id="3.20.20.10">
    <property type="entry name" value="Alanine racemase"/>
    <property type="match status" value="1"/>
</dbReference>
<dbReference type="InterPro" id="IPR011079">
    <property type="entry name" value="Ala_racemase_C"/>
</dbReference>
<evidence type="ECO:0000256" key="6">
    <source>
        <dbReference type="ARBA" id="ARBA00022898"/>
    </source>
</evidence>
<dbReference type="CDD" id="cd06827">
    <property type="entry name" value="PLPDE_III_AR_proteobact"/>
    <property type="match status" value="1"/>
</dbReference>
<dbReference type="FunFam" id="3.20.20.10:FF:000002">
    <property type="entry name" value="Alanine racemase"/>
    <property type="match status" value="1"/>
</dbReference>
<feature type="active site" description="Proton acceptor; specific for D-alanine" evidence="9">
    <location>
        <position position="33"/>
    </location>
</feature>
<evidence type="ECO:0000313" key="13">
    <source>
        <dbReference type="EMBL" id="OOZ37010.1"/>
    </source>
</evidence>
<keyword evidence="7 9" id="KW-0413">Isomerase</keyword>
<feature type="domain" description="Alanine racemase C-terminal" evidence="12">
    <location>
        <begin position="232"/>
        <end position="356"/>
    </location>
</feature>
<feature type="binding site" evidence="9 11">
    <location>
        <position position="301"/>
    </location>
    <ligand>
        <name>substrate</name>
    </ligand>
</feature>
<keyword evidence="6 9" id="KW-0663">Pyridoxal phosphate</keyword>
<comment type="cofactor">
    <cofactor evidence="2 9 10">
        <name>pyridoxal 5'-phosphate</name>
        <dbReference type="ChEBI" id="CHEBI:597326"/>
    </cofactor>
</comment>
<dbReference type="SUPFAM" id="SSF51419">
    <property type="entry name" value="PLP-binding barrel"/>
    <property type="match status" value="1"/>
</dbReference>
<dbReference type="GO" id="GO:0030632">
    <property type="term" value="P:D-alanine biosynthetic process"/>
    <property type="evidence" value="ECO:0007669"/>
    <property type="project" value="UniProtKB-UniRule"/>
</dbReference>
<dbReference type="InterPro" id="IPR000821">
    <property type="entry name" value="Ala_racemase"/>
</dbReference>
<organism evidence="13 14">
    <name type="scientific">Solemya velesiana gill symbiont</name>
    <dbReference type="NCBI Taxonomy" id="1918948"/>
    <lineage>
        <taxon>Bacteria</taxon>
        <taxon>Pseudomonadati</taxon>
        <taxon>Pseudomonadota</taxon>
        <taxon>Gammaproteobacteria</taxon>
        <taxon>sulfur-oxidizing symbionts</taxon>
    </lineage>
</organism>
<dbReference type="Gene3D" id="2.40.37.10">
    <property type="entry name" value="Lyase, Ornithine Decarboxylase, Chain A, domain 1"/>
    <property type="match status" value="1"/>
</dbReference>
<proteinExistence type="inferred from homology"/>
<evidence type="ECO:0000256" key="10">
    <source>
        <dbReference type="PIRSR" id="PIRSR600821-50"/>
    </source>
</evidence>
<evidence type="ECO:0000313" key="14">
    <source>
        <dbReference type="Proteomes" id="UP000190896"/>
    </source>
</evidence>
<dbReference type="RefSeq" id="WP_078486337.1">
    <property type="nucleotide sequence ID" value="NZ_MPRJ01000020.1"/>
</dbReference>
<comment type="catalytic activity">
    <reaction evidence="1 9">
        <text>L-alanine = D-alanine</text>
        <dbReference type="Rhea" id="RHEA:20249"/>
        <dbReference type="ChEBI" id="CHEBI:57416"/>
        <dbReference type="ChEBI" id="CHEBI:57972"/>
        <dbReference type="EC" id="5.1.1.1"/>
    </reaction>
</comment>
<dbReference type="AlphaFoldDB" id="A0A1T2KW90"/>
<dbReference type="GO" id="GO:0005829">
    <property type="term" value="C:cytosol"/>
    <property type="evidence" value="ECO:0007669"/>
    <property type="project" value="TreeGrafter"/>
</dbReference>
<evidence type="ECO:0000259" key="12">
    <source>
        <dbReference type="SMART" id="SM01005"/>
    </source>
</evidence>
<dbReference type="UniPathway" id="UPA00042">
    <property type="reaction ID" value="UER00497"/>
</dbReference>
<accession>A0A1T2KW90</accession>
<evidence type="ECO:0000256" key="4">
    <source>
        <dbReference type="ARBA" id="ARBA00007880"/>
    </source>
</evidence>
<evidence type="ECO:0000256" key="9">
    <source>
        <dbReference type="HAMAP-Rule" id="MF_01201"/>
    </source>
</evidence>
<dbReference type="HAMAP" id="MF_01201">
    <property type="entry name" value="Ala_racemase"/>
    <property type="match status" value="1"/>
</dbReference>
<feature type="active site" description="Proton acceptor; specific for L-alanine" evidence="9">
    <location>
        <position position="253"/>
    </location>
</feature>
<dbReference type="InterPro" id="IPR001608">
    <property type="entry name" value="Ala_racemase_N"/>
</dbReference>
<dbReference type="InterPro" id="IPR020622">
    <property type="entry name" value="Ala_racemase_pyridoxalP-BS"/>
</dbReference>
<dbReference type="InterPro" id="IPR029066">
    <property type="entry name" value="PLP-binding_barrel"/>
</dbReference>